<dbReference type="InterPro" id="IPR015915">
    <property type="entry name" value="Kelch-typ_b-propeller"/>
</dbReference>
<dbReference type="InterPro" id="IPR052392">
    <property type="entry name" value="Kelch-BTB_domain-containing"/>
</dbReference>
<feature type="region of interest" description="Disordered" evidence="1">
    <location>
        <begin position="1"/>
        <end position="191"/>
    </location>
</feature>
<reference evidence="2" key="1">
    <citation type="submission" date="2021-01" db="EMBL/GenBank/DDBJ databases">
        <authorList>
            <person name="Corre E."/>
            <person name="Pelletier E."/>
            <person name="Niang G."/>
            <person name="Scheremetjew M."/>
            <person name="Finn R."/>
            <person name="Kale V."/>
            <person name="Holt S."/>
            <person name="Cochrane G."/>
            <person name="Meng A."/>
            <person name="Brown T."/>
            <person name="Cohen L."/>
        </authorList>
    </citation>
    <scope>NUCLEOTIDE SEQUENCE</scope>
    <source>
        <strain evidence="2">CCMP325</strain>
    </source>
</reference>
<proteinExistence type="predicted"/>
<protein>
    <recommendedName>
        <fullName evidence="3">WW domain-containing protein</fullName>
    </recommendedName>
</protein>
<dbReference type="Gene3D" id="2.120.10.80">
    <property type="entry name" value="Kelch-type beta propeller"/>
    <property type="match status" value="2"/>
</dbReference>
<dbReference type="EMBL" id="HBEO01028945">
    <property type="protein sequence ID" value="CAD8500895.1"/>
    <property type="molecule type" value="Transcribed_RNA"/>
</dbReference>
<feature type="compositionally biased region" description="Low complexity" evidence="1">
    <location>
        <begin position="58"/>
        <end position="71"/>
    </location>
</feature>
<dbReference type="SMART" id="SM00612">
    <property type="entry name" value="Kelch"/>
    <property type="match status" value="5"/>
</dbReference>
<dbReference type="AlphaFoldDB" id="A0A7S0HU04"/>
<evidence type="ECO:0000256" key="1">
    <source>
        <dbReference type="SAM" id="MobiDB-lite"/>
    </source>
</evidence>
<dbReference type="Pfam" id="PF24681">
    <property type="entry name" value="Kelch_KLHDC2_KLHL20_DRC7"/>
    <property type="match status" value="1"/>
</dbReference>
<dbReference type="SUPFAM" id="SSF51045">
    <property type="entry name" value="WW domain"/>
    <property type="match status" value="1"/>
</dbReference>
<feature type="compositionally biased region" description="Low complexity" evidence="1">
    <location>
        <begin position="85"/>
        <end position="98"/>
    </location>
</feature>
<gene>
    <name evidence="2" type="ORF">HPHI1048_LOCUS19595</name>
</gene>
<dbReference type="SUPFAM" id="SSF117281">
    <property type="entry name" value="Kelch motif"/>
    <property type="match status" value="1"/>
</dbReference>
<dbReference type="PANTHER" id="PTHR46375">
    <property type="entry name" value="KELCH REPEAT AND BTB DOMAIN-CONTAINING PROTEIN 13-RELATED"/>
    <property type="match status" value="1"/>
</dbReference>
<evidence type="ECO:0000313" key="2">
    <source>
        <dbReference type="EMBL" id="CAD8500895.1"/>
    </source>
</evidence>
<feature type="compositionally biased region" description="Low complexity" evidence="1">
    <location>
        <begin position="1"/>
        <end position="19"/>
    </location>
</feature>
<accession>A0A7S0HU04</accession>
<organism evidence="2">
    <name type="scientific">Hanusia phi</name>
    <dbReference type="NCBI Taxonomy" id="3032"/>
    <lineage>
        <taxon>Eukaryota</taxon>
        <taxon>Cryptophyceae</taxon>
        <taxon>Pyrenomonadales</taxon>
        <taxon>Geminigeraceae</taxon>
        <taxon>Hanusia</taxon>
    </lineage>
</organism>
<dbReference type="InterPro" id="IPR036020">
    <property type="entry name" value="WW_dom_sf"/>
</dbReference>
<dbReference type="InterPro" id="IPR006652">
    <property type="entry name" value="Kelch_1"/>
</dbReference>
<sequence>MFGGSNQNSGGSSSIFGGSMPQGSTAPSGFGTGGLSGQSSAPGAPSIFGGSSTGLFGGQQSQQNPPQQSQGLFGSLNQNQPDKPSFFSNMPGSSSSVFGNLGGSSIFSSEPNNTQPSQSSLFGGPIGTAGSMFGGPPSTAPQTSSLFGNPSQTPPLQPSLLFDPSRNSFNPGSSNPQGNLFSPGAQAPPVSGLNQGSMGFLGQQGQQMGQLPTSQVNAELLRAKESIAHLERALGSINAPSAQTGAAREVVLPPGWAKQWDLNRQAFFYINCNNNPPTVQWEPPPAPLNPLPGDGNTNPTALSPLYSFLNRLWGSTPSVGSEVRPASHFPAAVVPAIDGVRSTWNSPGDIAVIRLLVSAFAGAAGSVFSIGQLLIFVFECLARIMAKRGAPLIASAVKGLLEGPAGGNQLSSYVRNMRFGSGPRGGTRPGAEQLLEPGRFLFICGGRRDSDNATTANTIIYDRMSGNWEAGPDMIRPRVSARAAVLNGELYVVGGWDGRSVLSSVERLDVSLGRWVRVADLRIPRASPALAVLDGFLYVMGGFDGQDWLRQVERYDAAKDEWEEVASLSAPRSAFGACALNGSIYAVGGSDGQMSQRSVEKYNPWEDRWVPIAGMTTRRENLGVAVVNGQIFAAGGFDSMWAEWLRTSERFDASACAWISAPDLKSPRRNCILLTFNGELLAIGGNDGKEQVKDVERLILDGSSMEGCWRTQPDLSLPLATSYFAAACS</sequence>
<dbReference type="PRINTS" id="PR00501">
    <property type="entry name" value="KELCHREPEAT"/>
</dbReference>
<name>A0A7S0HU04_9CRYP</name>
<evidence type="ECO:0008006" key="3">
    <source>
        <dbReference type="Google" id="ProtNLM"/>
    </source>
</evidence>
<feature type="compositionally biased region" description="Polar residues" evidence="1">
    <location>
        <begin position="103"/>
        <end position="121"/>
    </location>
</feature>
<feature type="compositionally biased region" description="Polar residues" evidence="1">
    <location>
        <begin position="140"/>
        <end position="149"/>
    </location>
</feature>
<dbReference type="PANTHER" id="PTHR46375:SF3">
    <property type="entry name" value="KELCH REPEAT AND BTB DOMAIN-CONTAINING PROTEIN 13"/>
    <property type="match status" value="1"/>
</dbReference>
<feature type="compositionally biased region" description="Polar residues" evidence="1">
    <location>
        <begin position="165"/>
        <end position="180"/>
    </location>
</feature>
<dbReference type="Gene3D" id="2.20.70.10">
    <property type="match status" value="1"/>
</dbReference>